<gene>
    <name evidence="6" type="ORF">Naga_100089g1</name>
</gene>
<dbReference type="PROSITE" id="PS00479">
    <property type="entry name" value="ZF_DAG_PE_1"/>
    <property type="match status" value="1"/>
</dbReference>
<feature type="region of interest" description="Disordered" evidence="3">
    <location>
        <begin position="196"/>
        <end position="223"/>
    </location>
</feature>
<feature type="compositionally biased region" description="Low complexity" evidence="3">
    <location>
        <begin position="435"/>
        <end position="451"/>
    </location>
</feature>
<dbReference type="PROSITE" id="PS50081">
    <property type="entry name" value="ZF_DAG_PE_2"/>
    <property type="match status" value="1"/>
</dbReference>
<sequence>MCMNLWGEGGSALFPYYRCRKCALLVHAACRSFAQRAVACAPPTPLRKRLKEQGTLLPADPDLLNAPGVLTLRLKQAYDLPLPPGARVYAKISLWPWNELRKTRVALVGIDRDAVWMSGGKNGKSEQAPPSYTLLHPYNNPSNPLPVLHLELCVASSAAYLTTILDKRVGVAEVPLLPLWAFPWVEVERWHILSKAQASREEGREDRDEDEAEGGGEEGMGTKGMGSILFSLSFTPTRSASASLDSSLAPSLSMSVAGEGRGKEGKELTEAYAHSPCSSSSSARALPLSAASTPTRPQQQHPQDQLSASLPVTDHLFTLHSYRGFTFCGVCDSLLLGFVRQGYRCERCGLDAHRECQLQAIIQRPCRGLASVTEEDGTEEREGEETDAGILAFSSAFSTPVHGRGDRSGDEIASARDGGLQVTGKSGAGRGILAGSTGRPSPSSGPISSTPTIPPLPTPPPPSSSLSDSVSRGMGGEKGREEGGGRGEGNGEGGGGIGVLELKIMEAHVCAGKCTTEPDGSINHHSAALSEAGGDTGAKDFYCRIKLGPVKEEGGNKGVISRRTRTIYKTLNPVFSERWTLSVPHYRALVSVRLNPRPFLFTHHQSFFLPSPSLPVLFVMFSASLLFLSCVLPTFFFLSMHHRLPPCARSARCLFHPYQIELMDATRERMVGRKEWPIFQLLQEEADRKMRGRERWRERGHGETEEEREQLVPISVNDKELGYFRLSIKFKEDMASLFLAARPRPVPLPPQDDLAMENLRRVLDRVQAVLACLRTFQAHYAYIMNWEHPPTTLLFLLLFLYLCLCTEAEKAGALLVFSVLTFMTYALYCRSSGRYSQLWIEHDPEDDTLGEGDAGSSAMERSSAPISTSLLSKARPYRAVAKLKVSVGRIRFARPADGRGMTYVTIAYAPHGVDPQDADSDLLIGCCSGLQGDEGSYGMLKALDLDFALPFTAASQMGARAERASLFRNICVWESREGAEAEKKKRKERENDDGQPSLSSLPNQEDGHWSLLWPILQPIGFLPDQPPTKRKLEALPFAALRGCLRIRAYQDSGLSTLEEEYLGQAFLPLAAVVQRAVPSSFLSSVPKGPTTNVREMEGWIPIGVFNSLSYEASLREEAAGEKKRLSIPNEAPSVPAQYGVDDLGGGSIGTEEGGKEEGLRRLPSYYVPPQPTFPPAAVAVYLRVSMETPPVAAEMHLASSLSSSSAPSLSSSSSPLRHPLPTPADMEESRTIETMLEQEDITTPAPPSSSSTGGVFSSVWNLRSTVKHFQNLLDGYLSYAESWKNLLNWTHPQKTLAIYAALWALWLICLLLPTRYLILVAGLYEFTFRLFPEQEEYPNVIRAENLLASIPNDDDLRRVYYQENQNFLRKKRERVQNQKARRAHLSGVWGFLWEGNVQTRAAGSNQPWRQAYAAVQGNRILWWKTEKDLDRGGIRVPEGQIILRGHAGLTSPSPLEVREAVREDWVICIPLANKVKTNVQQEQKSKHIERCEIVE</sequence>
<dbReference type="GO" id="GO:0007200">
    <property type="term" value="P:phospholipase C-activating G protein-coupled receptor signaling pathway"/>
    <property type="evidence" value="ECO:0007669"/>
    <property type="project" value="TreeGrafter"/>
</dbReference>
<feature type="compositionally biased region" description="Polar residues" evidence="3">
    <location>
        <begin position="994"/>
        <end position="1003"/>
    </location>
</feature>
<proteinExistence type="predicted"/>
<feature type="domain" description="Phorbol-ester/DAG-type" evidence="5">
    <location>
        <begin position="314"/>
        <end position="366"/>
    </location>
</feature>
<feature type="transmembrane region" description="Helical" evidence="4">
    <location>
        <begin position="788"/>
        <end position="804"/>
    </location>
</feature>
<keyword evidence="6" id="KW-0418">Kinase</keyword>
<dbReference type="Pfam" id="PF00168">
    <property type="entry name" value="C2"/>
    <property type="match status" value="1"/>
</dbReference>
<feature type="transmembrane region" description="Helical" evidence="4">
    <location>
        <begin position="614"/>
        <end position="638"/>
    </location>
</feature>
<dbReference type="GO" id="GO:0008270">
    <property type="term" value="F:zinc ion binding"/>
    <property type="evidence" value="ECO:0007669"/>
    <property type="project" value="UniProtKB-KW"/>
</dbReference>
<feature type="compositionally biased region" description="Low complexity" evidence="3">
    <location>
        <begin position="1203"/>
        <end position="1216"/>
    </location>
</feature>
<accession>W7TX45</accession>
<keyword evidence="6" id="KW-0808">Transferase</keyword>
<evidence type="ECO:0000259" key="5">
    <source>
        <dbReference type="PROSITE" id="PS50081"/>
    </source>
</evidence>
<dbReference type="SUPFAM" id="SSF49562">
    <property type="entry name" value="C2 domain (Calcium/lipid-binding domain, CaLB)"/>
    <property type="match status" value="1"/>
</dbReference>
<dbReference type="SUPFAM" id="SSF57889">
    <property type="entry name" value="Cysteine-rich domain"/>
    <property type="match status" value="1"/>
</dbReference>
<dbReference type="InterPro" id="IPR035892">
    <property type="entry name" value="C2_domain_sf"/>
</dbReference>
<feature type="compositionally biased region" description="Low complexity" evidence="3">
    <location>
        <begin position="271"/>
        <end position="292"/>
    </location>
</feature>
<reference evidence="6 7" key="1">
    <citation type="journal article" date="2014" name="Mol. Plant">
        <title>Chromosome Scale Genome Assembly and Transcriptome Profiling of Nannochloropsis gaditana in Nitrogen Depletion.</title>
        <authorList>
            <person name="Corteggiani Carpinelli E."/>
            <person name="Telatin A."/>
            <person name="Vitulo N."/>
            <person name="Forcato C."/>
            <person name="D'Angelo M."/>
            <person name="Schiavon R."/>
            <person name="Vezzi A."/>
            <person name="Giacometti G.M."/>
            <person name="Morosinotto T."/>
            <person name="Valle G."/>
        </authorList>
    </citation>
    <scope>NUCLEOTIDE SEQUENCE [LARGE SCALE GENOMIC DNA]</scope>
    <source>
        <strain evidence="6 7">B-31</strain>
    </source>
</reference>
<feature type="region of interest" description="Disordered" evidence="3">
    <location>
        <begin position="271"/>
        <end position="305"/>
    </location>
</feature>
<dbReference type="PANTHER" id="PTHR22968">
    <property type="entry name" value="PROTEIN KINASE C, MU"/>
    <property type="match status" value="1"/>
</dbReference>
<keyword evidence="1" id="KW-0479">Metal-binding</keyword>
<dbReference type="GO" id="GO:0004674">
    <property type="term" value="F:protein serine/threonine kinase activity"/>
    <property type="evidence" value="ECO:0007669"/>
    <property type="project" value="UniProtKB-KW"/>
</dbReference>
<feature type="transmembrane region" description="Helical" evidence="4">
    <location>
        <begin position="1296"/>
        <end position="1324"/>
    </location>
</feature>
<dbReference type="Proteomes" id="UP000019335">
    <property type="component" value="Chromosome 11"/>
</dbReference>
<evidence type="ECO:0000256" key="1">
    <source>
        <dbReference type="ARBA" id="ARBA00022723"/>
    </source>
</evidence>
<feature type="compositionally biased region" description="Polar residues" evidence="3">
    <location>
        <begin position="293"/>
        <end position="305"/>
    </location>
</feature>
<feature type="region of interest" description="Disordered" evidence="3">
    <location>
        <begin position="1129"/>
        <end position="1157"/>
    </location>
</feature>
<dbReference type="GO" id="GO:0035556">
    <property type="term" value="P:intracellular signal transduction"/>
    <property type="evidence" value="ECO:0007669"/>
    <property type="project" value="TreeGrafter"/>
</dbReference>
<feature type="compositionally biased region" description="Basic and acidic residues" evidence="3">
    <location>
        <begin position="403"/>
        <end position="414"/>
    </location>
</feature>
<feature type="region of interest" description="Disordered" evidence="3">
    <location>
        <begin position="398"/>
        <end position="494"/>
    </location>
</feature>
<dbReference type="PANTHER" id="PTHR22968:SF14">
    <property type="entry name" value="PROTEIN KINASE C"/>
    <property type="match status" value="1"/>
</dbReference>
<dbReference type="Gene3D" id="3.30.60.20">
    <property type="match status" value="1"/>
</dbReference>
<keyword evidence="4" id="KW-0472">Membrane</keyword>
<dbReference type="OrthoDB" id="204852at2759"/>
<feature type="region of interest" description="Disordered" evidence="3">
    <location>
        <begin position="1203"/>
        <end position="1227"/>
    </location>
</feature>
<evidence type="ECO:0000256" key="4">
    <source>
        <dbReference type="SAM" id="Phobius"/>
    </source>
</evidence>
<dbReference type="Pfam" id="PF00130">
    <property type="entry name" value="C1_1"/>
    <property type="match status" value="1"/>
</dbReference>
<dbReference type="InterPro" id="IPR046349">
    <property type="entry name" value="C1-like_sf"/>
</dbReference>
<dbReference type="GO" id="GO:0005829">
    <property type="term" value="C:cytosol"/>
    <property type="evidence" value="ECO:0007669"/>
    <property type="project" value="TreeGrafter"/>
</dbReference>
<feature type="region of interest" description="Disordered" evidence="3">
    <location>
        <begin position="981"/>
        <end position="1005"/>
    </location>
</feature>
<dbReference type="InterPro" id="IPR002219">
    <property type="entry name" value="PKC_DAG/PE"/>
</dbReference>
<feature type="compositionally biased region" description="Acidic residues" evidence="3">
    <location>
        <begin position="207"/>
        <end position="216"/>
    </location>
</feature>
<name>W7TX45_9STRA</name>
<organism evidence="6 7">
    <name type="scientific">Nannochloropsis gaditana</name>
    <dbReference type="NCBI Taxonomy" id="72520"/>
    <lineage>
        <taxon>Eukaryota</taxon>
        <taxon>Sar</taxon>
        <taxon>Stramenopiles</taxon>
        <taxon>Ochrophyta</taxon>
        <taxon>Eustigmatophyceae</taxon>
        <taxon>Eustigmatales</taxon>
        <taxon>Monodopsidaceae</taxon>
        <taxon>Nannochloropsis</taxon>
    </lineage>
</organism>
<evidence type="ECO:0000313" key="7">
    <source>
        <dbReference type="Proteomes" id="UP000019335"/>
    </source>
</evidence>
<dbReference type="EMBL" id="AZIL01001005">
    <property type="protein sequence ID" value="EWM25236.1"/>
    <property type="molecule type" value="Genomic_DNA"/>
</dbReference>
<feature type="compositionally biased region" description="Basic and acidic residues" evidence="3">
    <location>
        <begin position="475"/>
        <end position="485"/>
    </location>
</feature>
<evidence type="ECO:0000313" key="6">
    <source>
        <dbReference type="EMBL" id="EWM25236.1"/>
    </source>
</evidence>
<feature type="compositionally biased region" description="Basic and acidic residues" evidence="3">
    <location>
        <begin position="981"/>
        <end position="992"/>
    </location>
</feature>
<comment type="caution">
    <text evidence="6">The sequence shown here is derived from an EMBL/GenBank/DDBJ whole genome shotgun (WGS) entry which is preliminary data.</text>
</comment>
<protein>
    <submittedName>
        <fullName evidence="6">Protein c kinase isoform a</fullName>
    </submittedName>
</protein>
<dbReference type="CDD" id="cd00030">
    <property type="entry name" value="C2"/>
    <property type="match status" value="1"/>
</dbReference>
<feature type="compositionally biased region" description="Pro residues" evidence="3">
    <location>
        <begin position="452"/>
        <end position="463"/>
    </location>
</feature>
<keyword evidence="4" id="KW-0812">Transmembrane</keyword>
<keyword evidence="4" id="KW-1133">Transmembrane helix</keyword>
<evidence type="ECO:0000256" key="2">
    <source>
        <dbReference type="ARBA" id="ARBA00022833"/>
    </source>
</evidence>
<dbReference type="GO" id="GO:0016020">
    <property type="term" value="C:membrane"/>
    <property type="evidence" value="ECO:0007669"/>
    <property type="project" value="UniProtKB-SubCell"/>
</dbReference>
<evidence type="ECO:0000256" key="3">
    <source>
        <dbReference type="SAM" id="MobiDB-lite"/>
    </source>
</evidence>
<dbReference type="Gene3D" id="2.60.40.150">
    <property type="entry name" value="C2 domain"/>
    <property type="match status" value="1"/>
</dbReference>
<dbReference type="InterPro" id="IPR000008">
    <property type="entry name" value="C2_dom"/>
</dbReference>
<feature type="transmembrane region" description="Helical" evidence="4">
    <location>
        <begin position="811"/>
        <end position="828"/>
    </location>
</feature>
<keyword evidence="2" id="KW-0862">Zinc</keyword>
<keyword evidence="7" id="KW-1185">Reference proteome</keyword>
<dbReference type="SMART" id="SM00109">
    <property type="entry name" value="C1"/>
    <property type="match status" value="1"/>
</dbReference>